<dbReference type="GO" id="GO:0003723">
    <property type="term" value="F:RNA binding"/>
    <property type="evidence" value="ECO:0007669"/>
    <property type="project" value="InterPro"/>
</dbReference>
<dbReference type="AlphaFoldDB" id="A0A1F7IXT9"/>
<dbReference type="Gene3D" id="3.40.1280.10">
    <property type="match status" value="1"/>
</dbReference>
<dbReference type="InterPro" id="IPR029026">
    <property type="entry name" value="tRNA_m1G_MTases_N"/>
</dbReference>
<dbReference type="STRING" id="1802061.A3A93_01855"/>
<keyword evidence="1" id="KW-0489">Methyltransferase</keyword>
<dbReference type="PANTHER" id="PTHR43191">
    <property type="entry name" value="RRNA METHYLTRANSFERASE 3"/>
    <property type="match status" value="1"/>
</dbReference>
<dbReference type="PANTHER" id="PTHR43191:SF2">
    <property type="entry name" value="RRNA METHYLTRANSFERASE 3, MITOCHONDRIAL"/>
    <property type="match status" value="1"/>
</dbReference>
<accession>A0A1F7IXT9</accession>
<evidence type="ECO:0000313" key="5">
    <source>
        <dbReference type="Proteomes" id="UP000177141"/>
    </source>
</evidence>
<dbReference type="EMBL" id="MGAL01000018">
    <property type="protein sequence ID" value="OGK48198.1"/>
    <property type="molecule type" value="Genomic_DNA"/>
</dbReference>
<evidence type="ECO:0000256" key="1">
    <source>
        <dbReference type="ARBA" id="ARBA00022603"/>
    </source>
</evidence>
<evidence type="ECO:0000313" key="4">
    <source>
        <dbReference type="EMBL" id="OGK48198.1"/>
    </source>
</evidence>
<dbReference type="Pfam" id="PF00588">
    <property type="entry name" value="SpoU_methylase"/>
    <property type="match status" value="1"/>
</dbReference>
<name>A0A1F7IXT9_9BACT</name>
<dbReference type="CDD" id="cd18082">
    <property type="entry name" value="SpoU-like_family"/>
    <property type="match status" value="1"/>
</dbReference>
<dbReference type="GO" id="GO:0006396">
    <property type="term" value="P:RNA processing"/>
    <property type="evidence" value="ECO:0007669"/>
    <property type="project" value="InterPro"/>
</dbReference>
<evidence type="ECO:0000256" key="2">
    <source>
        <dbReference type="ARBA" id="ARBA00022679"/>
    </source>
</evidence>
<feature type="domain" description="tRNA/rRNA methyltransferase SpoU type" evidence="3">
    <location>
        <begin position="98"/>
        <end position="232"/>
    </location>
</feature>
<protein>
    <recommendedName>
        <fullName evidence="3">tRNA/rRNA methyltransferase SpoU type domain-containing protein</fullName>
    </recommendedName>
</protein>
<dbReference type="SUPFAM" id="SSF75217">
    <property type="entry name" value="alpha/beta knot"/>
    <property type="match status" value="1"/>
</dbReference>
<gene>
    <name evidence="4" type="ORF">A3A93_01855</name>
</gene>
<sequence>MNFSSKKYKKSFDYSYSIGVYSTLELLTYKLSQTVKVFLHSKSGKNKGAQKILSICKASHIETEIADGLLTKLSNSENCYAIGFFRKFGSNVSPKKDHIVLDSPSDMGNVGTIMRTMLGFGINDLAIMRPALDIFDPRVIRASQGAVFQINYRYFNTFKEYQTQFPRNFYPFMLEGINIDEVVFEKAFSLIFGNEGSGLNRDFLKIGKPVKIPQTTKIDSLNLSVAVGIALYESYNQNRKS</sequence>
<keyword evidence="2" id="KW-0808">Transferase</keyword>
<comment type="caution">
    <text evidence="4">The sequence shown here is derived from an EMBL/GenBank/DDBJ whole genome shotgun (WGS) entry which is preliminary data.</text>
</comment>
<dbReference type="InterPro" id="IPR051259">
    <property type="entry name" value="rRNA_Methyltransferase"/>
</dbReference>
<evidence type="ECO:0000259" key="3">
    <source>
        <dbReference type="Pfam" id="PF00588"/>
    </source>
</evidence>
<reference evidence="4 5" key="1">
    <citation type="journal article" date="2016" name="Nat. Commun.">
        <title>Thousands of microbial genomes shed light on interconnected biogeochemical processes in an aquifer system.</title>
        <authorList>
            <person name="Anantharaman K."/>
            <person name="Brown C.T."/>
            <person name="Hug L.A."/>
            <person name="Sharon I."/>
            <person name="Castelle C.J."/>
            <person name="Probst A.J."/>
            <person name="Thomas B.C."/>
            <person name="Singh A."/>
            <person name="Wilkins M.J."/>
            <person name="Karaoz U."/>
            <person name="Brodie E.L."/>
            <person name="Williams K.H."/>
            <person name="Hubbard S.S."/>
            <person name="Banfield J.F."/>
        </authorList>
    </citation>
    <scope>NUCLEOTIDE SEQUENCE [LARGE SCALE GENOMIC DNA]</scope>
</reference>
<proteinExistence type="predicted"/>
<dbReference type="InterPro" id="IPR001537">
    <property type="entry name" value="SpoU_MeTrfase"/>
</dbReference>
<dbReference type="GO" id="GO:0032259">
    <property type="term" value="P:methylation"/>
    <property type="evidence" value="ECO:0007669"/>
    <property type="project" value="UniProtKB-KW"/>
</dbReference>
<dbReference type="GO" id="GO:0008173">
    <property type="term" value="F:RNA methyltransferase activity"/>
    <property type="evidence" value="ECO:0007669"/>
    <property type="project" value="InterPro"/>
</dbReference>
<dbReference type="InterPro" id="IPR029028">
    <property type="entry name" value="Alpha/beta_knot_MTases"/>
</dbReference>
<dbReference type="Proteomes" id="UP000177141">
    <property type="component" value="Unassembled WGS sequence"/>
</dbReference>
<organism evidence="4 5">
    <name type="scientific">Candidatus Roizmanbacteria bacterium RIFCSPLOWO2_01_FULL_38_12</name>
    <dbReference type="NCBI Taxonomy" id="1802061"/>
    <lineage>
        <taxon>Bacteria</taxon>
        <taxon>Candidatus Roizmaniibacteriota</taxon>
    </lineage>
</organism>